<evidence type="ECO:0000313" key="3">
    <source>
        <dbReference type="Proteomes" id="UP000800039"/>
    </source>
</evidence>
<name>A0A9P4GEV2_9PLEO</name>
<feature type="compositionally biased region" description="Polar residues" evidence="1">
    <location>
        <begin position="179"/>
        <end position="191"/>
    </location>
</feature>
<accession>A0A9P4GEV2</accession>
<reference evidence="2" key="1">
    <citation type="submission" date="2020-01" db="EMBL/GenBank/DDBJ databases">
        <authorList>
            <consortium name="DOE Joint Genome Institute"/>
            <person name="Haridas S."/>
            <person name="Albert R."/>
            <person name="Binder M."/>
            <person name="Bloem J."/>
            <person name="Labutti K."/>
            <person name="Salamov A."/>
            <person name="Andreopoulos B."/>
            <person name="Baker S.E."/>
            <person name="Barry K."/>
            <person name="Bills G."/>
            <person name="Bluhm B.H."/>
            <person name="Cannon C."/>
            <person name="Castanera R."/>
            <person name="Culley D.E."/>
            <person name="Daum C."/>
            <person name="Ezra D."/>
            <person name="Gonzalez J.B."/>
            <person name="Henrissat B."/>
            <person name="Kuo A."/>
            <person name="Liang C."/>
            <person name="Lipzen A."/>
            <person name="Lutzoni F."/>
            <person name="Magnuson J."/>
            <person name="Mondo S."/>
            <person name="Nolan M."/>
            <person name="Ohm R."/>
            <person name="Pangilinan J."/>
            <person name="Park H.-J."/>
            <person name="Ramirez L."/>
            <person name="Alfaro M."/>
            <person name="Sun H."/>
            <person name="Tritt A."/>
            <person name="Yoshinaga Y."/>
            <person name="Zwiers L.-H."/>
            <person name="Turgeon B.G."/>
            <person name="Goodwin S.B."/>
            <person name="Spatafora J.W."/>
            <person name="Crous P.W."/>
            <person name="Grigoriev I.V."/>
        </authorList>
    </citation>
    <scope>NUCLEOTIDE SEQUENCE</scope>
    <source>
        <strain evidence="2">CBS 394.84</strain>
    </source>
</reference>
<feature type="region of interest" description="Disordered" evidence="1">
    <location>
        <begin position="114"/>
        <end position="241"/>
    </location>
</feature>
<feature type="compositionally biased region" description="Acidic residues" evidence="1">
    <location>
        <begin position="123"/>
        <end position="133"/>
    </location>
</feature>
<dbReference type="AlphaFoldDB" id="A0A9P4GEV2"/>
<proteinExistence type="predicted"/>
<sequence>MASPVAEEAMQYTHTRQAILTHASLINPSPYGELQLFTYPHPYHIHMSQACVVVMTRHPHQCRLLASSCAFGGEIYAMERLLHVMEYRTARILGERQIGEVWNIGLRRAEWEVGGGTRREQGGDEESWSESDTNDPYGYGESDFSREGRAGSRPGSRADRSVEGGASSIRQHHARDSGPTVQNFRQDNGSPHWNPLDASHGNSMPTQAGHEQRPRDSFHRRRELPPLRYSYYPDGNHFEHR</sequence>
<feature type="compositionally biased region" description="Basic and acidic residues" evidence="1">
    <location>
        <begin position="143"/>
        <end position="162"/>
    </location>
</feature>
<dbReference type="EMBL" id="ML976617">
    <property type="protein sequence ID" value="KAF1843910.1"/>
    <property type="molecule type" value="Genomic_DNA"/>
</dbReference>
<keyword evidence="3" id="KW-1185">Reference proteome</keyword>
<organism evidence="2 3">
    <name type="scientific">Cucurbitaria berberidis CBS 394.84</name>
    <dbReference type="NCBI Taxonomy" id="1168544"/>
    <lineage>
        <taxon>Eukaryota</taxon>
        <taxon>Fungi</taxon>
        <taxon>Dikarya</taxon>
        <taxon>Ascomycota</taxon>
        <taxon>Pezizomycotina</taxon>
        <taxon>Dothideomycetes</taxon>
        <taxon>Pleosporomycetidae</taxon>
        <taxon>Pleosporales</taxon>
        <taxon>Pleosporineae</taxon>
        <taxon>Cucurbitariaceae</taxon>
        <taxon>Cucurbitaria</taxon>
    </lineage>
</organism>
<comment type="caution">
    <text evidence="2">The sequence shown here is derived from an EMBL/GenBank/DDBJ whole genome shotgun (WGS) entry which is preliminary data.</text>
</comment>
<dbReference type="GeneID" id="63844082"/>
<protein>
    <submittedName>
        <fullName evidence="2">Uncharacterized protein</fullName>
    </submittedName>
</protein>
<dbReference type="RefSeq" id="XP_040786473.1">
    <property type="nucleotide sequence ID" value="XM_040926830.1"/>
</dbReference>
<dbReference type="Proteomes" id="UP000800039">
    <property type="component" value="Unassembled WGS sequence"/>
</dbReference>
<evidence type="ECO:0000256" key="1">
    <source>
        <dbReference type="SAM" id="MobiDB-lite"/>
    </source>
</evidence>
<evidence type="ECO:0000313" key="2">
    <source>
        <dbReference type="EMBL" id="KAF1843910.1"/>
    </source>
</evidence>
<gene>
    <name evidence="2" type="ORF">K460DRAFT_153924</name>
</gene>